<reference evidence="3" key="1">
    <citation type="submission" date="2023-06" db="EMBL/GenBank/DDBJ databases">
        <title>Genome-scale phylogeny and comparative genomics of the fungal order Sordariales.</title>
        <authorList>
            <consortium name="Lawrence Berkeley National Laboratory"/>
            <person name="Hensen N."/>
            <person name="Bonometti L."/>
            <person name="Westerberg I."/>
            <person name="Brannstrom I.O."/>
            <person name="Guillou S."/>
            <person name="Cros-Aarteil S."/>
            <person name="Calhoun S."/>
            <person name="Haridas S."/>
            <person name="Kuo A."/>
            <person name="Mondo S."/>
            <person name="Pangilinan J."/>
            <person name="Riley R."/>
            <person name="LaButti K."/>
            <person name="Andreopoulos B."/>
            <person name="Lipzen A."/>
            <person name="Chen C."/>
            <person name="Yanf M."/>
            <person name="Daum C."/>
            <person name="Ng V."/>
            <person name="Clum A."/>
            <person name="Steindorff A."/>
            <person name="Ohm R."/>
            <person name="Martin F."/>
            <person name="Silar P."/>
            <person name="Natvig D."/>
            <person name="Lalanne C."/>
            <person name="Gautier V."/>
            <person name="Ament-velasquez S.L."/>
            <person name="Kruys A."/>
            <person name="Hutchinson M.I."/>
            <person name="Powell A.J."/>
            <person name="Barry K."/>
            <person name="Miller A.N."/>
            <person name="Grigoriev I.V."/>
            <person name="Debuchy R."/>
            <person name="Gladieux P."/>
            <person name="Thoren M.H."/>
            <person name="Johannesson H."/>
        </authorList>
    </citation>
    <scope>NUCLEOTIDE SEQUENCE</scope>
    <source>
        <strain evidence="3">SMH3187-1</strain>
    </source>
</reference>
<sequence>MGASFSVIKTLIIPAIISLALYLLSHFLLIPLWRHYHLRYSTYLPLDTIQTQTSSIRAKVSDWIVRLIAKPLFSRSGATVVVADPDSGASDSEDGEELGRVNQSARAAHGQNSGSVDSSRRLSRDLEEGFMDDSDEELPEPTGRRR</sequence>
<comment type="caution">
    <text evidence="3">The sequence shown here is derived from an EMBL/GenBank/DDBJ whole genome shotgun (WGS) entry which is preliminary data.</text>
</comment>
<dbReference type="EMBL" id="JAUKUD010000001">
    <property type="protein sequence ID" value="KAK0754786.1"/>
    <property type="molecule type" value="Genomic_DNA"/>
</dbReference>
<gene>
    <name evidence="3" type="ORF">B0T18DRAFT_386608</name>
</gene>
<feature type="transmembrane region" description="Helical" evidence="2">
    <location>
        <begin position="12"/>
        <end position="33"/>
    </location>
</feature>
<feature type="compositionally biased region" description="Basic and acidic residues" evidence="1">
    <location>
        <begin position="118"/>
        <end position="127"/>
    </location>
</feature>
<proteinExistence type="predicted"/>
<keyword evidence="2" id="KW-0472">Membrane</keyword>
<feature type="compositionally biased region" description="Acidic residues" evidence="1">
    <location>
        <begin position="128"/>
        <end position="139"/>
    </location>
</feature>
<protein>
    <submittedName>
        <fullName evidence="3">Uncharacterized protein</fullName>
    </submittedName>
</protein>
<keyword evidence="2" id="KW-0812">Transmembrane</keyword>
<keyword evidence="4" id="KW-1185">Reference proteome</keyword>
<evidence type="ECO:0000313" key="4">
    <source>
        <dbReference type="Proteomes" id="UP001172155"/>
    </source>
</evidence>
<evidence type="ECO:0000313" key="3">
    <source>
        <dbReference type="EMBL" id="KAK0754786.1"/>
    </source>
</evidence>
<feature type="region of interest" description="Disordered" evidence="1">
    <location>
        <begin position="84"/>
        <end position="146"/>
    </location>
</feature>
<organism evidence="3 4">
    <name type="scientific">Schizothecium vesticola</name>
    <dbReference type="NCBI Taxonomy" id="314040"/>
    <lineage>
        <taxon>Eukaryota</taxon>
        <taxon>Fungi</taxon>
        <taxon>Dikarya</taxon>
        <taxon>Ascomycota</taxon>
        <taxon>Pezizomycotina</taxon>
        <taxon>Sordariomycetes</taxon>
        <taxon>Sordariomycetidae</taxon>
        <taxon>Sordariales</taxon>
        <taxon>Schizotheciaceae</taxon>
        <taxon>Schizothecium</taxon>
    </lineage>
</organism>
<accession>A0AA40KDE2</accession>
<dbReference type="AlphaFoldDB" id="A0AA40KDE2"/>
<dbReference type="Proteomes" id="UP001172155">
    <property type="component" value="Unassembled WGS sequence"/>
</dbReference>
<keyword evidence="2" id="KW-1133">Transmembrane helix</keyword>
<evidence type="ECO:0000256" key="1">
    <source>
        <dbReference type="SAM" id="MobiDB-lite"/>
    </source>
</evidence>
<name>A0AA40KDE2_9PEZI</name>
<evidence type="ECO:0000256" key="2">
    <source>
        <dbReference type="SAM" id="Phobius"/>
    </source>
</evidence>